<organism evidence="2 3">
    <name type="scientific">Parabacteroides segnis</name>
    <dbReference type="NCBI Taxonomy" id="2763058"/>
    <lineage>
        <taxon>Bacteria</taxon>
        <taxon>Pseudomonadati</taxon>
        <taxon>Bacteroidota</taxon>
        <taxon>Bacteroidia</taxon>
        <taxon>Bacteroidales</taxon>
        <taxon>Tannerellaceae</taxon>
        <taxon>Parabacteroides</taxon>
    </lineage>
</organism>
<dbReference type="Proteomes" id="UP000644010">
    <property type="component" value="Unassembled WGS sequence"/>
</dbReference>
<dbReference type="Gene3D" id="2.170.15.10">
    <property type="entry name" value="Proaerolysin, chain A, domain 3"/>
    <property type="match status" value="1"/>
</dbReference>
<reference evidence="2 3" key="1">
    <citation type="submission" date="2020-08" db="EMBL/GenBank/DDBJ databases">
        <title>Genome public.</title>
        <authorList>
            <person name="Liu C."/>
            <person name="Sun Q."/>
        </authorList>
    </citation>
    <scope>NUCLEOTIDE SEQUENCE [LARGE SCALE GENOMIC DNA]</scope>
    <source>
        <strain evidence="2 3">BX2</strain>
    </source>
</reference>
<dbReference type="RefSeq" id="WP_186957804.1">
    <property type="nucleotide sequence ID" value="NZ_JACOOI010000001.1"/>
</dbReference>
<keyword evidence="3" id="KW-1185">Reference proteome</keyword>
<keyword evidence="1" id="KW-0732">Signal</keyword>
<comment type="caution">
    <text evidence="2">The sequence shown here is derived from an EMBL/GenBank/DDBJ whole genome shotgun (WGS) entry which is preliminary data.</text>
</comment>
<feature type="chain" id="PRO_5046697054" description="DUF1735 domain-containing protein" evidence="1">
    <location>
        <begin position="22"/>
        <end position="434"/>
    </location>
</feature>
<dbReference type="EMBL" id="JACOOI010000001">
    <property type="protein sequence ID" value="MBC5641292.1"/>
    <property type="molecule type" value="Genomic_DNA"/>
</dbReference>
<sequence>MKKSFYYFFVVAVLLGMFACSQDEVEIFHESDVFKIETKALNGEDSLSVIIPLVIDSNLIEMAKAKKAAVYYNADDPDYSSNMYAIREMPIYIRARGNEGFLSSNGIGKEITLSSRINFRTCRFYLKVLPSSSGIPYLIYSNDTGTPLSVGQYENDPNNKVLFARSNNTGSLMSADWDLIPSSSYKGYFVIESQSYLGQADPNNPWSIFNYVLETKSDVKLGFGQYTKKPEQEFSISPVDDFTLHHIEFHKDGSTVTKRAPMKLITYGKNQTDEKRPFTIKGALYAKDEYSFTENSALKIIPNNASDMYYRPTVEAESLVLPLPVAPKDDPDPIREKTDMLYSTTTQIIERTLSFDIEGLAPANCKIEATSFLENYNVSAKYTAYMTCNYGGSERLVKINGTWRGVICTTLRDDKYPKDLFRFLDLDTGEEIKP</sequence>
<accession>A0ABR7DUV7</accession>
<feature type="signal peptide" evidence="1">
    <location>
        <begin position="1"/>
        <end position="21"/>
    </location>
</feature>
<name>A0ABR7DUV7_9BACT</name>
<protein>
    <recommendedName>
        <fullName evidence="4">DUF1735 domain-containing protein</fullName>
    </recommendedName>
</protein>
<evidence type="ECO:0000313" key="2">
    <source>
        <dbReference type="EMBL" id="MBC5641292.1"/>
    </source>
</evidence>
<proteinExistence type="predicted"/>
<evidence type="ECO:0000313" key="3">
    <source>
        <dbReference type="Proteomes" id="UP000644010"/>
    </source>
</evidence>
<evidence type="ECO:0008006" key="4">
    <source>
        <dbReference type="Google" id="ProtNLM"/>
    </source>
</evidence>
<evidence type="ECO:0000256" key="1">
    <source>
        <dbReference type="SAM" id="SignalP"/>
    </source>
</evidence>
<gene>
    <name evidence="2" type="ORF">H8S77_00110</name>
</gene>
<dbReference type="PROSITE" id="PS51257">
    <property type="entry name" value="PROKAR_LIPOPROTEIN"/>
    <property type="match status" value="1"/>
</dbReference>